<dbReference type="Gene3D" id="1.10.287.2250">
    <property type="match status" value="1"/>
</dbReference>
<feature type="chain" id="PRO_5009743842" description="Cathepsin propeptide inhibitor domain-containing protein" evidence="1">
    <location>
        <begin position="25"/>
        <end position="133"/>
    </location>
</feature>
<gene>
    <name evidence="3" type="ORF">TRAES_3BF072600070CFD_c1</name>
</gene>
<dbReference type="EMBL" id="HG670306">
    <property type="protein sequence ID" value="CDM86267.1"/>
    <property type="molecule type" value="Genomic_DNA"/>
</dbReference>
<proteinExistence type="predicted"/>
<dbReference type="InterPro" id="IPR038765">
    <property type="entry name" value="Papain-like_cys_pep_sf"/>
</dbReference>
<feature type="domain" description="Cathepsin propeptide inhibitor" evidence="2">
    <location>
        <begin position="67"/>
        <end position="126"/>
    </location>
</feature>
<dbReference type="SMART" id="SM00848">
    <property type="entry name" value="Inhibitor_I29"/>
    <property type="match status" value="1"/>
</dbReference>
<protein>
    <recommendedName>
        <fullName evidence="2">Cathepsin propeptide inhibitor domain-containing protein</fullName>
    </recommendedName>
</protein>
<accession>A0A077S7J8</accession>
<dbReference type="HOGENOM" id="CLU_132930_0_0_1"/>
<dbReference type="Pfam" id="PF08246">
    <property type="entry name" value="Inhibitor_I29"/>
    <property type="match status" value="1"/>
</dbReference>
<dbReference type="AlphaFoldDB" id="A0A077S7J8"/>
<evidence type="ECO:0000256" key="1">
    <source>
        <dbReference type="SAM" id="SignalP"/>
    </source>
</evidence>
<feature type="signal peptide" evidence="1">
    <location>
        <begin position="1"/>
        <end position="24"/>
    </location>
</feature>
<sequence>MRSPPTAVMTVAALLLLLVCLTAATEDTTAKEREWERIQELHDRVLADWKAGHGKNIRSEEESRRAFAQWKAEYRKKYSSAREEELRYAFFKESLRTVDLHNAAFGPNSVYSIKNGLFSDRSDEEWRCLSQGM</sequence>
<dbReference type="InterPro" id="IPR013201">
    <property type="entry name" value="Prot_inhib_I29"/>
</dbReference>
<dbReference type="SUPFAM" id="SSF54001">
    <property type="entry name" value="Cysteine proteinases"/>
    <property type="match status" value="1"/>
</dbReference>
<reference evidence="3" key="1">
    <citation type="journal article" date="2014" name="Science">
        <title>Structural and functional partitioning of bread wheat chromosome 3B.</title>
        <authorList>
            <person name="Choulet F."/>
            <person name="Alberti A."/>
            <person name="Theil S."/>
            <person name="Glover N."/>
            <person name="Barbe V."/>
            <person name="Daron J."/>
            <person name="Pingault L."/>
            <person name="Sourdille P."/>
            <person name="Couloux A."/>
            <person name="Paux E."/>
            <person name="Leroy P."/>
            <person name="Mangenot S."/>
            <person name="Guilhot N."/>
            <person name="Le Gouis J."/>
            <person name="Balfourier F."/>
            <person name="Alaux M."/>
            <person name="Jamilloux V."/>
            <person name="Poulain J."/>
            <person name="Durand C."/>
            <person name="Bellec A."/>
            <person name="Gaspin C."/>
            <person name="Safar J."/>
            <person name="Dolezel J."/>
            <person name="Rogers J."/>
            <person name="Vandepoele K."/>
            <person name="Aury J.M."/>
            <person name="Mayer K."/>
            <person name="Berges H."/>
            <person name="Quesneville H."/>
            <person name="Wincker P."/>
            <person name="Feuillet C."/>
        </authorList>
    </citation>
    <scope>NUCLEOTIDE SEQUENCE</scope>
</reference>
<evidence type="ECO:0000313" key="3">
    <source>
        <dbReference type="EMBL" id="CDM86267.1"/>
    </source>
</evidence>
<keyword evidence="1" id="KW-0732">Signal</keyword>
<evidence type="ECO:0000259" key="2">
    <source>
        <dbReference type="SMART" id="SM00848"/>
    </source>
</evidence>
<organism evidence="3">
    <name type="scientific">Triticum aestivum</name>
    <name type="common">Wheat</name>
    <dbReference type="NCBI Taxonomy" id="4565"/>
    <lineage>
        <taxon>Eukaryota</taxon>
        <taxon>Viridiplantae</taxon>
        <taxon>Streptophyta</taxon>
        <taxon>Embryophyta</taxon>
        <taxon>Tracheophyta</taxon>
        <taxon>Spermatophyta</taxon>
        <taxon>Magnoliopsida</taxon>
        <taxon>Liliopsida</taxon>
        <taxon>Poales</taxon>
        <taxon>Poaceae</taxon>
        <taxon>BOP clade</taxon>
        <taxon>Pooideae</taxon>
        <taxon>Triticodae</taxon>
        <taxon>Triticeae</taxon>
        <taxon>Triticinae</taxon>
        <taxon>Triticum</taxon>
    </lineage>
</organism>
<name>A0A077S7J8_WHEAT</name>